<gene>
    <name evidence="1" type="ORF">TTHERM_00756490</name>
</gene>
<dbReference type="KEGG" id="tet:TTHERM_00756490"/>
<name>I7LT22_TETTS</name>
<proteinExistence type="predicted"/>
<evidence type="ECO:0000313" key="1">
    <source>
        <dbReference type="EMBL" id="EAR84101.2"/>
    </source>
</evidence>
<protein>
    <submittedName>
        <fullName evidence="1">Uncharacterized protein</fullName>
    </submittedName>
</protein>
<dbReference type="AlphaFoldDB" id="I7LT22"/>
<keyword evidence="2" id="KW-1185">Reference proteome</keyword>
<dbReference type="InParanoid" id="I7LT22"/>
<dbReference type="EMBL" id="GG662437">
    <property type="protein sequence ID" value="EAR84101.2"/>
    <property type="molecule type" value="Genomic_DNA"/>
</dbReference>
<organism evidence="1 2">
    <name type="scientific">Tetrahymena thermophila (strain SB210)</name>
    <dbReference type="NCBI Taxonomy" id="312017"/>
    <lineage>
        <taxon>Eukaryota</taxon>
        <taxon>Sar</taxon>
        <taxon>Alveolata</taxon>
        <taxon>Ciliophora</taxon>
        <taxon>Intramacronucleata</taxon>
        <taxon>Oligohymenophorea</taxon>
        <taxon>Hymenostomatida</taxon>
        <taxon>Tetrahymenina</taxon>
        <taxon>Tetrahymenidae</taxon>
        <taxon>Tetrahymena</taxon>
    </lineage>
</organism>
<reference evidence="2" key="1">
    <citation type="journal article" date="2006" name="PLoS Biol.">
        <title>Macronuclear genome sequence of the ciliate Tetrahymena thermophila, a model eukaryote.</title>
        <authorList>
            <person name="Eisen J.A."/>
            <person name="Coyne R.S."/>
            <person name="Wu M."/>
            <person name="Wu D."/>
            <person name="Thiagarajan M."/>
            <person name="Wortman J.R."/>
            <person name="Badger J.H."/>
            <person name="Ren Q."/>
            <person name="Amedeo P."/>
            <person name="Jones K.M."/>
            <person name="Tallon L.J."/>
            <person name="Delcher A.L."/>
            <person name="Salzberg S.L."/>
            <person name="Silva J.C."/>
            <person name="Haas B.J."/>
            <person name="Majoros W.H."/>
            <person name="Farzad M."/>
            <person name="Carlton J.M."/>
            <person name="Smith R.K. Jr."/>
            <person name="Garg J."/>
            <person name="Pearlman R.E."/>
            <person name="Karrer K.M."/>
            <person name="Sun L."/>
            <person name="Manning G."/>
            <person name="Elde N.C."/>
            <person name="Turkewitz A.P."/>
            <person name="Asai D.J."/>
            <person name="Wilkes D.E."/>
            <person name="Wang Y."/>
            <person name="Cai H."/>
            <person name="Collins K."/>
            <person name="Stewart B.A."/>
            <person name="Lee S.R."/>
            <person name="Wilamowska K."/>
            <person name="Weinberg Z."/>
            <person name="Ruzzo W.L."/>
            <person name="Wloga D."/>
            <person name="Gaertig J."/>
            <person name="Frankel J."/>
            <person name="Tsao C.-C."/>
            <person name="Gorovsky M.A."/>
            <person name="Keeling P.J."/>
            <person name="Waller R.F."/>
            <person name="Patron N.J."/>
            <person name="Cherry J.M."/>
            <person name="Stover N.A."/>
            <person name="Krieger C.J."/>
            <person name="del Toro C."/>
            <person name="Ryder H.F."/>
            <person name="Williamson S.C."/>
            <person name="Barbeau R.A."/>
            <person name="Hamilton E.P."/>
            <person name="Orias E."/>
        </authorList>
    </citation>
    <scope>NUCLEOTIDE SEQUENCE [LARGE SCALE GENOMIC DNA]</scope>
    <source>
        <strain evidence="2">SB210</strain>
    </source>
</reference>
<dbReference type="Proteomes" id="UP000009168">
    <property type="component" value="Unassembled WGS sequence"/>
</dbReference>
<dbReference type="GeneID" id="7833074"/>
<sequence length="599" mass="70578">MCYQTFVQTKEQQLQSFHQQTIKAEDCQRMQNYKPVPIKYIQSQVKQEQPSILYNQEQLTSSLIKRKKKIEDFDESDRCMLSTIHTELSLSSRKEINSKEIDLSAANTKKYLKIEDAQQCSSSQKQTSYAKYTDIKQQNINPIYSYKNYLSIFDCPQSDQLIQYYEARVRSLSEPQLNLNTTSNSISIQNQQLSFFSTNALNTNQICNLQLSQLQNVSFQVDKSQVHCKNIQNFMRSYPISQILTQKDKKAKKLAGKIIQQFEGVSLGRANTNNDEQILEQYAQYCLHEQTMLNYIDISNIIRNPQPSIYFSNLIEAQYYFFIIGDYKKLKRLRDDYQQDECNLIQNNDSFIQIVNQVVDNAFADSYSSSNLSTESFKNEQKPSKCDVDEFIAFKSQSTTSKLTKLQNSTFKNPFQDFSSHQQEKYNPNRNQFYNLPKYCMVFILELLSFKNLKRLGVSPEYQLLIHKIVQNIKKSGKIKEQKKKIMYNHNHYNCLFLRLNQQNTLQINNQPELKNLHQKIFGIENLLSPFDNLYVNIQKKIIERIIMIQLQLIQEFSLTQYIIKNKSLYQFEKSKINYIERVIQGISKLREGEIIKRF</sequence>
<evidence type="ECO:0000313" key="2">
    <source>
        <dbReference type="Proteomes" id="UP000009168"/>
    </source>
</evidence>
<dbReference type="RefSeq" id="XP_001031764.2">
    <property type="nucleotide sequence ID" value="XM_001031764.3"/>
</dbReference>
<accession>I7LT22</accession>